<keyword evidence="3" id="KW-1185">Reference proteome</keyword>
<protein>
    <submittedName>
        <fullName evidence="2">Uncharacterized protein</fullName>
    </submittedName>
</protein>
<evidence type="ECO:0000313" key="3">
    <source>
        <dbReference type="Proteomes" id="UP000054481"/>
    </source>
</evidence>
<name>A0A0F7ZLA2_9HYPO</name>
<organism evidence="2 3">
    <name type="scientific">Hirsutella minnesotensis 3608</name>
    <dbReference type="NCBI Taxonomy" id="1043627"/>
    <lineage>
        <taxon>Eukaryota</taxon>
        <taxon>Fungi</taxon>
        <taxon>Dikarya</taxon>
        <taxon>Ascomycota</taxon>
        <taxon>Pezizomycotina</taxon>
        <taxon>Sordariomycetes</taxon>
        <taxon>Hypocreomycetidae</taxon>
        <taxon>Hypocreales</taxon>
        <taxon>Ophiocordycipitaceae</taxon>
        <taxon>Hirsutella</taxon>
    </lineage>
</organism>
<evidence type="ECO:0000313" key="2">
    <source>
        <dbReference type="EMBL" id="KJZ76161.1"/>
    </source>
</evidence>
<gene>
    <name evidence="2" type="ORF">HIM_04617</name>
</gene>
<sequence length="106" mass="11546">MLLTKGIKLRDSDEEEERRSRRRSSCLRVLAMPRRAVASLSKSLCCLRAKSGGGGGGVDAEKGDDACRPAADARPFRFPERASAGHTLLRKRHSGPRWPGSRDGSV</sequence>
<reference evidence="2 3" key="1">
    <citation type="journal article" date="2014" name="Genome Biol. Evol.">
        <title>Comparative genomics and transcriptomics analyses reveal divergent lifestyle features of nematode endoparasitic fungus Hirsutella minnesotensis.</title>
        <authorList>
            <person name="Lai Y."/>
            <person name="Liu K."/>
            <person name="Zhang X."/>
            <person name="Zhang X."/>
            <person name="Li K."/>
            <person name="Wang N."/>
            <person name="Shu C."/>
            <person name="Wu Y."/>
            <person name="Wang C."/>
            <person name="Bushley K.E."/>
            <person name="Xiang M."/>
            <person name="Liu X."/>
        </authorList>
    </citation>
    <scope>NUCLEOTIDE SEQUENCE [LARGE SCALE GENOMIC DNA]</scope>
    <source>
        <strain evidence="2 3">3608</strain>
    </source>
</reference>
<dbReference type="Proteomes" id="UP000054481">
    <property type="component" value="Unassembled WGS sequence"/>
</dbReference>
<dbReference type="EMBL" id="KQ030513">
    <property type="protein sequence ID" value="KJZ76161.1"/>
    <property type="molecule type" value="Genomic_DNA"/>
</dbReference>
<feature type="region of interest" description="Disordered" evidence="1">
    <location>
        <begin position="51"/>
        <end position="106"/>
    </location>
</feature>
<accession>A0A0F7ZLA2</accession>
<evidence type="ECO:0000256" key="1">
    <source>
        <dbReference type="SAM" id="MobiDB-lite"/>
    </source>
</evidence>
<proteinExistence type="predicted"/>
<dbReference type="AlphaFoldDB" id="A0A0F7ZLA2"/>
<feature type="region of interest" description="Disordered" evidence="1">
    <location>
        <begin position="1"/>
        <end position="24"/>
    </location>
</feature>